<proteinExistence type="evidence at transcript level"/>
<reference evidence="1" key="1">
    <citation type="journal article" date="2011" name="Curr. Biol.">
        <title>Preservation of the y transcriptome in a 10-million-year-old plant sex chromosome system.</title>
        <authorList>
            <person name="Bergero R."/>
            <person name="Charlesworth D."/>
        </authorList>
    </citation>
    <scope>NUCLEOTIDE SEQUENCE</scope>
    <source>
        <tissue evidence="1">Male and female bud flowers</tissue>
    </source>
</reference>
<dbReference type="EMBL" id="JO495755">
    <property type="protein sequence ID" value="AEL99216.1"/>
    <property type="molecule type" value="mRNA"/>
</dbReference>
<feature type="non-terminal residue" evidence="1">
    <location>
        <position position="1"/>
    </location>
</feature>
<dbReference type="AlphaFoldDB" id="G5DXG9"/>
<accession>G5DXG9</accession>
<organism evidence="1">
    <name type="scientific">Silene latifolia</name>
    <name type="common">White campion</name>
    <name type="synonym">Bladder campion</name>
    <dbReference type="NCBI Taxonomy" id="37657"/>
    <lineage>
        <taxon>Eukaryota</taxon>
        <taxon>Viridiplantae</taxon>
        <taxon>Streptophyta</taxon>
        <taxon>Embryophyta</taxon>
        <taxon>Tracheophyta</taxon>
        <taxon>Spermatophyta</taxon>
        <taxon>Magnoliopsida</taxon>
        <taxon>eudicotyledons</taxon>
        <taxon>Gunneridae</taxon>
        <taxon>Pentapetalae</taxon>
        <taxon>Caryophyllales</taxon>
        <taxon>Caryophyllaceae</taxon>
        <taxon>Sileneae</taxon>
        <taxon>Silene</taxon>
        <taxon>Silene subgen. Behenantha</taxon>
        <taxon>Silene sect. Melandrium</taxon>
    </lineage>
</organism>
<dbReference type="EMBL" id="JO495754">
    <property type="protein sequence ID" value="AEL99215.1"/>
    <property type="molecule type" value="mRNA"/>
</dbReference>
<sequence length="97" mass="10961">WAVDDFLEFPEFGSPDKMQKGQLEIGELEWWSDVNFFGDQISHEALSAAEVPQLPMSLPSNHTMYTDPLRAACRTRNPGLRSAKTMMMSTRSSLILV</sequence>
<name>G5DXG9_SILLA</name>
<feature type="non-terminal residue" evidence="1">
    <location>
        <position position="97"/>
    </location>
</feature>
<evidence type="ECO:0000313" key="1">
    <source>
        <dbReference type="EMBL" id="AEL99216.1"/>
    </source>
</evidence>
<protein>
    <submittedName>
        <fullName evidence="1">Salt tolerance protein</fullName>
    </submittedName>
</protein>